<dbReference type="PANTHER" id="PTHR47543">
    <property type="entry name" value="OS08G0169600 PROTEIN"/>
    <property type="match status" value="1"/>
</dbReference>
<evidence type="ECO:0000313" key="2">
    <source>
        <dbReference type="Proteomes" id="UP000236161"/>
    </source>
</evidence>
<keyword evidence="2" id="KW-1185">Reference proteome</keyword>
<organism evidence="1 2">
    <name type="scientific">Apostasia shenzhenica</name>
    <dbReference type="NCBI Taxonomy" id="1088818"/>
    <lineage>
        <taxon>Eukaryota</taxon>
        <taxon>Viridiplantae</taxon>
        <taxon>Streptophyta</taxon>
        <taxon>Embryophyta</taxon>
        <taxon>Tracheophyta</taxon>
        <taxon>Spermatophyta</taxon>
        <taxon>Magnoliopsida</taxon>
        <taxon>Liliopsida</taxon>
        <taxon>Asparagales</taxon>
        <taxon>Orchidaceae</taxon>
        <taxon>Apostasioideae</taxon>
        <taxon>Apostasia</taxon>
    </lineage>
</organism>
<dbReference type="Gene3D" id="6.10.250.3180">
    <property type="match status" value="1"/>
</dbReference>
<dbReference type="Pfam" id="PF06881">
    <property type="entry name" value="Elongin_A"/>
    <property type="match status" value="1"/>
</dbReference>
<dbReference type="GO" id="GO:0070449">
    <property type="term" value="C:elongin complex"/>
    <property type="evidence" value="ECO:0007669"/>
    <property type="project" value="InterPro"/>
</dbReference>
<proteinExistence type="predicted"/>
<reference evidence="1 2" key="1">
    <citation type="journal article" date="2017" name="Nature">
        <title>The Apostasia genome and the evolution of orchids.</title>
        <authorList>
            <person name="Zhang G.Q."/>
            <person name="Liu K.W."/>
            <person name="Li Z."/>
            <person name="Lohaus R."/>
            <person name="Hsiao Y.Y."/>
            <person name="Niu S.C."/>
            <person name="Wang J.Y."/>
            <person name="Lin Y.C."/>
            <person name="Xu Q."/>
            <person name="Chen L.J."/>
            <person name="Yoshida K."/>
            <person name="Fujiwara S."/>
            <person name="Wang Z.W."/>
            <person name="Zhang Y.Q."/>
            <person name="Mitsuda N."/>
            <person name="Wang M."/>
            <person name="Liu G.H."/>
            <person name="Pecoraro L."/>
            <person name="Huang H.X."/>
            <person name="Xiao X.J."/>
            <person name="Lin M."/>
            <person name="Wu X.Y."/>
            <person name="Wu W.L."/>
            <person name="Chen Y.Y."/>
            <person name="Chang S.B."/>
            <person name="Sakamoto S."/>
            <person name="Ohme-Takagi M."/>
            <person name="Yagi M."/>
            <person name="Zeng S.J."/>
            <person name="Shen C.Y."/>
            <person name="Yeh C.M."/>
            <person name="Luo Y.B."/>
            <person name="Tsai W.C."/>
            <person name="Van de Peer Y."/>
            <person name="Liu Z.J."/>
        </authorList>
    </citation>
    <scope>NUCLEOTIDE SEQUENCE [LARGE SCALE GENOMIC DNA]</scope>
    <source>
        <strain evidence="2">cv. Shenzhen</strain>
        <tissue evidence="1">Stem</tissue>
    </source>
</reference>
<dbReference type="GO" id="GO:0006368">
    <property type="term" value="P:transcription elongation by RNA polymerase II"/>
    <property type="evidence" value="ECO:0007669"/>
    <property type="project" value="InterPro"/>
</dbReference>
<protein>
    <recommendedName>
        <fullName evidence="3">Elongin-A</fullName>
    </recommendedName>
</protein>
<dbReference type="EMBL" id="KZ452018">
    <property type="protein sequence ID" value="PKA50723.1"/>
    <property type="molecule type" value="Genomic_DNA"/>
</dbReference>
<evidence type="ECO:0008006" key="3">
    <source>
        <dbReference type="Google" id="ProtNLM"/>
    </source>
</evidence>
<dbReference type="AlphaFoldDB" id="A0A2I0A5A8"/>
<dbReference type="OrthoDB" id="21513at2759"/>
<dbReference type="STRING" id="1088818.A0A2I0A5A8"/>
<dbReference type="InterPro" id="IPR010684">
    <property type="entry name" value="RNA_pol_II_trans_fac_SIII_A"/>
</dbReference>
<dbReference type="PANTHER" id="PTHR47543:SF2">
    <property type="entry name" value="RNA POLYMERASE II TRANSCRIPTION FACTOR SIII SUBUNIT A"/>
    <property type="match status" value="1"/>
</dbReference>
<gene>
    <name evidence="1" type="ORF">AXF42_Ash017602</name>
</gene>
<sequence>MVGEREAPSLVKLCIETAIANLRYLGAVGGVGEHLLQEILPHCTADQLMHIEKLSEDSDLSSVTNDLWKRFYRQQFGEDSEKLVIRRMEKNKVFFKWRHLYEVRSFVLNIS</sequence>
<evidence type="ECO:0000313" key="1">
    <source>
        <dbReference type="EMBL" id="PKA50723.1"/>
    </source>
</evidence>
<dbReference type="Proteomes" id="UP000236161">
    <property type="component" value="Unassembled WGS sequence"/>
</dbReference>
<name>A0A2I0A5A8_9ASPA</name>
<accession>A0A2I0A5A8</accession>